<keyword evidence="3 4" id="KW-0072">Autophagy</keyword>
<organism evidence="5">
    <name type="scientific">Chrysotila carterae</name>
    <name type="common">Marine alga</name>
    <name type="synonym">Syracosphaera carterae</name>
    <dbReference type="NCBI Taxonomy" id="13221"/>
    <lineage>
        <taxon>Eukaryota</taxon>
        <taxon>Haptista</taxon>
        <taxon>Haptophyta</taxon>
        <taxon>Prymnesiophyceae</taxon>
        <taxon>Isochrysidales</taxon>
        <taxon>Isochrysidaceae</taxon>
        <taxon>Chrysotila</taxon>
    </lineage>
</organism>
<evidence type="ECO:0000313" key="5">
    <source>
        <dbReference type="EMBL" id="CAE0784782.1"/>
    </source>
</evidence>
<proteinExistence type="inferred from homology"/>
<dbReference type="SUPFAM" id="SSF54236">
    <property type="entry name" value="Ubiquitin-like"/>
    <property type="match status" value="1"/>
</dbReference>
<accession>A0A7S4C2C5</accession>
<dbReference type="AlphaFoldDB" id="A0A7S4C2C5"/>
<reference evidence="5" key="1">
    <citation type="submission" date="2021-01" db="EMBL/GenBank/DDBJ databases">
        <authorList>
            <person name="Corre E."/>
            <person name="Pelletier E."/>
            <person name="Niang G."/>
            <person name="Scheremetjew M."/>
            <person name="Finn R."/>
            <person name="Kale V."/>
            <person name="Holt S."/>
            <person name="Cochrane G."/>
            <person name="Meng A."/>
            <person name="Brown T."/>
            <person name="Cohen L."/>
        </authorList>
    </citation>
    <scope>NUCLEOTIDE SEQUENCE</scope>
    <source>
        <strain evidence="5">CCMP645</strain>
    </source>
</reference>
<dbReference type="Pfam" id="PF04110">
    <property type="entry name" value="APG12"/>
    <property type="match status" value="1"/>
</dbReference>
<comment type="subunit">
    <text evidence="4">Forms a conjugate with ATG5.</text>
</comment>
<dbReference type="EMBL" id="HBIZ01060020">
    <property type="protein sequence ID" value="CAE0784782.1"/>
    <property type="molecule type" value="Transcribed_RNA"/>
</dbReference>
<evidence type="ECO:0000256" key="2">
    <source>
        <dbReference type="ARBA" id="ARBA00022786"/>
    </source>
</evidence>
<dbReference type="GO" id="GO:0000421">
    <property type="term" value="C:autophagosome membrane"/>
    <property type="evidence" value="ECO:0007669"/>
    <property type="project" value="TreeGrafter"/>
</dbReference>
<dbReference type="GO" id="GO:0034045">
    <property type="term" value="C:phagophore assembly site membrane"/>
    <property type="evidence" value="ECO:0007669"/>
    <property type="project" value="TreeGrafter"/>
</dbReference>
<sequence>MTAIPLDCPATGTKDGSREFAFADDERVVVSFRHTGDAPVLRQSKFKLPAKLRFHEVASLLRQHLQLQPTDSLFLFCNSSFAPQLDQLLGDVAACFHVDGGTLVLNYCTTPAWG</sequence>
<dbReference type="GO" id="GO:0019776">
    <property type="term" value="F:Atg8-family ligase activity"/>
    <property type="evidence" value="ECO:0007669"/>
    <property type="project" value="TreeGrafter"/>
</dbReference>
<dbReference type="GO" id="GO:0000045">
    <property type="term" value="P:autophagosome assembly"/>
    <property type="evidence" value="ECO:0007669"/>
    <property type="project" value="InterPro"/>
</dbReference>
<dbReference type="PANTHER" id="PTHR13385">
    <property type="entry name" value="AUTOPHAGY PROTEIN 12"/>
    <property type="match status" value="1"/>
</dbReference>
<dbReference type="GO" id="GO:0097352">
    <property type="term" value="P:autophagosome maturation"/>
    <property type="evidence" value="ECO:0007669"/>
    <property type="project" value="TreeGrafter"/>
</dbReference>
<evidence type="ECO:0000256" key="3">
    <source>
        <dbReference type="ARBA" id="ARBA00023006"/>
    </source>
</evidence>
<dbReference type="GO" id="GO:0034727">
    <property type="term" value="P:piecemeal microautophagy of the nucleus"/>
    <property type="evidence" value="ECO:0007669"/>
    <property type="project" value="TreeGrafter"/>
</dbReference>
<dbReference type="InterPro" id="IPR007242">
    <property type="entry name" value="Atg12"/>
</dbReference>
<dbReference type="InterPro" id="IPR029071">
    <property type="entry name" value="Ubiquitin-like_domsf"/>
</dbReference>
<keyword evidence="1 4" id="KW-1017">Isopeptide bond</keyword>
<comment type="similarity">
    <text evidence="4">Belongs to the ATG12 family.</text>
</comment>
<dbReference type="CDD" id="cd01612">
    <property type="entry name" value="Ubl_ATG12"/>
    <property type="match status" value="1"/>
</dbReference>
<keyword evidence="2 4" id="KW-0833">Ubl conjugation pathway</keyword>
<evidence type="ECO:0000256" key="4">
    <source>
        <dbReference type="RuleBase" id="RU361201"/>
    </source>
</evidence>
<name>A0A7S4C2C5_CHRCT</name>
<dbReference type="Gene3D" id="3.10.20.90">
    <property type="entry name" value="Phosphatidylinositol 3-kinase Catalytic Subunit, Chain A, domain 1"/>
    <property type="match status" value="1"/>
</dbReference>
<gene>
    <name evidence="5" type="ORF">PCAR00345_LOCUS37489</name>
</gene>
<dbReference type="GO" id="GO:0034274">
    <property type="term" value="C:Atg12-Atg5-Atg16 complex"/>
    <property type="evidence" value="ECO:0007669"/>
    <property type="project" value="TreeGrafter"/>
</dbReference>
<dbReference type="GO" id="GO:0000422">
    <property type="term" value="P:autophagy of mitochondrion"/>
    <property type="evidence" value="ECO:0007669"/>
    <property type="project" value="TreeGrafter"/>
</dbReference>
<evidence type="ECO:0000256" key="1">
    <source>
        <dbReference type="ARBA" id="ARBA00022499"/>
    </source>
</evidence>
<protein>
    <recommendedName>
        <fullName evidence="4">Ubiquitin-like protein ATG12</fullName>
    </recommendedName>
</protein>
<dbReference type="GO" id="GO:0061723">
    <property type="term" value="P:glycophagy"/>
    <property type="evidence" value="ECO:0007669"/>
    <property type="project" value="TreeGrafter"/>
</dbReference>
<dbReference type="PANTHER" id="PTHR13385:SF0">
    <property type="entry name" value="UBIQUITIN-LIKE PROTEIN ATG12"/>
    <property type="match status" value="1"/>
</dbReference>